<dbReference type="InterPro" id="IPR016181">
    <property type="entry name" value="Acyl_CoA_acyltransferase"/>
</dbReference>
<dbReference type="Pfam" id="PF13673">
    <property type="entry name" value="Acetyltransf_10"/>
    <property type="match status" value="1"/>
</dbReference>
<dbReference type="PROSITE" id="PS51186">
    <property type="entry name" value="GNAT"/>
    <property type="match status" value="1"/>
</dbReference>
<keyword evidence="6" id="KW-1185">Reference proteome</keyword>
<evidence type="ECO:0000259" key="4">
    <source>
        <dbReference type="PROSITE" id="PS51186"/>
    </source>
</evidence>
<gene>
    <name evidence="5" type="ORF">EDC03_2036</name>
</gene>
<dbReference type="AlphaFoldDB" id="A0A3N1HJV9"/>
<reference evidence="5 6" key="1">
    <citation type="journal article" date="2015" name="Stand. Genomic Sci.">
        <title>Genomic Encyclopedia of Bacterial and Archaeal Type Strains, Phase III: the genomes of soil and plant-associated and newly described type strains.</title>
        <authorList>
            <person name="Whitman W.B."/>
            <person name="Woyke T."/>
            <person name="Klenk H.P."/>
            <person name="Zhou Y."/>
            <person name="Lilburn T.G."/>
            <person name="Beck B.J."/>
            <person name="De Vos P."/>
            <person name="Vandamme P."/>
            <person name="Eisen J.A."/>
            <person name="Garrity G."/>
            <person name="Hugenholtz P."/>
            <person name="Kyrpides N.C."/>
        </authorList>
    </citation>
    <scope>NUCLEOTIDE SEQUENCE [LARGE SCALE GENOMIC DNA]</scope>
    <source>
        <strain evidence="5 6">CECT 7306</strain>
    </source>
</reference>
<comment type="caution">
    <text evidence="5">The sequence shown here is derived from an EMBL/GenBank/DDBJ whole genome shotgun (WGS) entry which is preliminary data.</text>
</comment>
<dbReference type="OrthoDB" id="3576548at2"/>
<proteinExistence type="predicted"/>
<dbReference type="InterPro" id="IPR050832">
    <property type="entry name" value="Bact_Acetyltransf"/>
</dbReference>
<feature type="region of interest" description="Disordered" evidence="3">
    <location>
        <begin position="239"/>
        <end position="263"/>
    </location>
</feature>
<dbReference type="InParanoid" id="A0A3N1HJV9"/>
<feature type="domain" description="N-acetyltransferase" evidence="4">
    <location>
        <begin position="93"/>
        <end position="236"/>
    </location>
</feature>
<dbReference type="InterPro" id="IPR000182">
    <property type="entry name" value="GNAT_dom"/>
</dbReference>
<name>A0A3N1HJV9_9ACTN</name>
<dbReference type="RefSeq" id="WP_158674263.1">
    <property type="nucleotide sequence ID" value="NZ_RJKN01000005.1"/>
</dbReference>
<evidence type="ECO:0000256" key="1">
    <source>
        <dbReference type="ARBA" id="ARBA00022679"/>
    </source>
</evidence>
<protein>
    <submittedName>
        <fullName evidence="5">Acetyltransferase (GNAT) family protein</fullName>
    </submittedName>
</protein>
<dbReference type="PANTHER" id="PTHR43877">
    <property type="entry name" value="AMINOALKYLPHOSPHONATE N-ACETYLTRANSFERASE-RELATED-RELATED"/>
    <property type="match status" value="1"/>
</dbReference>
<dbReference type="Proteomes" id="UP000276232">
    <property type="component" value="Unassembled WGS sequence"/>
</dbReference>
<evidence type="ECO:0000256" key="2">
    <source>
        <dbReference type="ARBA" id="ARBA00023315"/>
    </source>
</evidence>
<accession>A0A3N1HJV9</accession>
<dbReference type="Gene3D" id="3.40.630.30">
    <property type="match status" value="1"/>
</dbReference>
<keyword evidence="2" id="KW-0012">Acyltransferase</keyword>
<dbReference type="SUPFAM" id="SSF55729">
    <property type="entry name" value="Acyl-CoA N-acyltransferases (Nat)"/>
    <property type="match status" value="1"/>
</dbReference>
<dbReference type="EMBL" id="RJKN01000005">
    <property type="protein sequence ID" value="ROP42751.1"/>
    <property type="molecule type" value="Genomic_DNA"/>
</dbReference>
<organism evidence="5 6">
    <name type="scientific">Pseudokineococcus lusitanus</name>
    <dbReference type="NCBI Taxonomy" id="763993"/>
    <lineage>
        <taxon>Bacteria</taxon>
        <taxon>Bacillati</taxon>
        <taxon>Actinomycetota</taxon>
        <taxon>Actinomycetes</taxon>
        <taxon>Kineosporiales</taxon>
        <taxon>Kineosporiaceae</taxon>
        <taxon>Pseudokineococcus</taxon>
    </lineage>
</organism>
<evidence type="ECO:0000313" key="6">
    <source>
        <dbReference type="Proteomes" id="UP000276232"/>
    </source>
</evidence>
<evidence type="ECO:0000256" key="3">
    <source>
        <dbReference type="SAM" id="MobiDB-lite"/>
    </source>
</evidence>
<keyword evidence="1 5" id="KW-0808">Transferase</keyword>
<sequence length="263" mass="26697">MTSTTLHRRTDDAPAAPRPHVRVARPADARTTARWQHEHLGHGFFPGLGRGFLARWHASFLAAPHGVSLVAEVDVGGGPVPVGFLVGSVDQVAHVRSVVDGPLRAGLVRAGVLGLLAHPRTAGRFARTRGRRYARRLLGARAGSAPSPAAGAGPAAPVAVVAAVVVLPAARGAGVGAALLDAFTDAARAAGTPTAELVTRADGGAAAFYAQLGWRRVADRTDRDGARVLTYALDLGDAGGTAADPGAPLPRPAVARPARAAAA</sequence>
<dbReference type="GO" id="GO:0016747">
    <property type="term" value="F:acyltransferase activity, transferring groups other than amino-acyl groups"/>
    <property type="evidence" value="ECO:0007669"/>
    <property type="project" value="InterPro"/>
</dbReference>
<feature type="region of interest" description="Disordered" evidence="3">
    <location>
        <begin position="1"/>
        <end position="30"/>
    </location>
</feature>
<evidence type="ECO:0000313" key="5">
    <source>
        <dbReference type="EMBL" id="ROP42751.1"/>
    </source>
</evidence>